<dbReference type="OMA" id="QEFGHAA"/>
<dbReference type="InParanoid" id="A0A671WP71"/>
<gene>
    <name evidence="1" type="primary">MRPL57</name>
    <name evidence="1" type="synonym">mrpl57</name>
</gene>
<dbReference type="PANTHER" id="PTHR14520">
    <property type="entry name" value="MITOCHONDRIAL RIBOSOMAL PROTEIN 63"/>
    <property type="match status" value="1"/>
</dbReference>
<dbReference type="PANTHER" id="PTHR14520:SF4">
    <property type="entry name" value="LARGE RIBOSOMAL SUBUNIT PROTEIN ML63"/>
    <property type="match status" value="1"/>
</dbReference>
<dbReference type="AlphaFoldDB" id="A0A671WP71"/>
<dbReference type="RefSeq" id="XP_030296967.1">
    <property type="nucleotide sequence ID" value="XM_030441107.1"/>
</dbReference>
<dbReference type="Proteomes" id="UP000472265">
    <property type="component" value="Chromosome 15"/>
</dbReference>
<keyword evidence="2" id="KW-1185">Reference proteome</keyword>
<dbReference type="GO" id="GO:0003735">
    <property type="term" value="F:structural constituent of ribosome"/>
    <property type="evidence" value="ECO:0007669"/>
    <property type="project" value="TreeGrafter"/>
</dbReference>
<organism evidence="1 2">
    <name type="scientific">Sparus aurata</name>
    <name type="common">Gilthead sea bream</name>
    <dbReference type="NCBI Taxonomy" id="8175"/>
    <lineage>
        <taxon>Eukaryota</taxon>
        <taxon>Metazoa</taxon>
        <taxon>Chordata</taxon>
        <taxon>Craniata</taxon>
        <taxon>Vertebrata</taxon>
        <taxon>Euteleostomi</taxon>
        <taxon>Actinopterygii</taxon>
        <taxon>Neopterygii</taxon>
        <taxon>Teleostei</taxon>
        <taxon>Neoteleostei</taxon>
        <taxon>Acanthomorphata</taxon>
        <taxon>Eupercaria</taxon>
        <taxon>Spariformes</taxon>
        <taxon>Sparidae</taxon>
        <taxon>Sparus</taxon>
    </lineage>
</organism>
<dbReference type="FunCoup" id="A0A671WP71">
    <property type="interactions" value="1732"/>
</dbReference>
<dbReference type="InterPro" id="IPR016576">
    <property type="entry name" value="Ribosomal_mL63"/>
</dbReference>
<dbReference type="GO" id="GO:0005761">
    <property type="term" value="C:mitochondrial ribosome"/>
    <property type="evidence" value="ECO:0007669"/>
    <property type="project" value="InterPro"/>
</dbReference>
<reference evidence="1" key="1">
    <citation type="submission" date="2021-04" db="EMBL/GenBank/DDBJ databases">
        <authorList>
            <consortium name="Wellcome Sanger Institute Data Sharing"/>
        </authorList>
    </citation>
    <scope>NUCLEOTIDE SEQUENCE [LARGE SCALE GENOMIC DNA]</scope>
</reference>
<dbReference type="Ensembl" id="ENSSAUT00010041823.1">
    <property type="protein sequence ID" value="ENSSAUP00010039684.1"/>
    <property type="gene ID" value="ENSSAUG00010016702.1"/>
</dbReference>
<dbReference type="OrthoDB" id="6019958at2759"/>
<dbReference type="GeneTree" id="ENSGT00390000008171"/>
<sequence length="103" mass="12601">MFLTLSLLRKGIPGKQWIGKHRRPRQITWQMKRNTLTHLEREAENEYWISRPYMTSEQEYGHAAERRAENWRKIKETKFVKFPEHKRITDHLSHLNITKTWSS</sequence>
<dbReference type="GO" id="GO:0032543">
    <property type="term" value="P:mitochondrial translation"/>
    <property type="evidence" value="ECO:0007669"/>
    <property type="project" value="TreeGrafter"/>
</dbReference>
<accession>A0A671WP71</accession>
<protein>
    <submittedName>
        <fullName evidence="1">Mitochondrial ribosomal protein L57</fullName>
    </submittedName>
</protein>
<dbReference type="Pfam" id="PF14978">
    <property type="entry name" value="MRP-63"/>
    <property type="match status" value="1"/>
</dbReference>
<proteinExistence type="predicted"/>
<evidence type="ECO:0000313" key="1">
    <source>
        <dbReference type="Ensembl" id="ENSSAUP00010039684.1"/>
    </source>
</evidence>
<dbReference type="CTD" id="78988"/>
<reference evidence="1" key="2">
    <citation type="submission" date="2025-08" db="UniProtKB">
        <authorList>
            <consortium name="Ensembl"/>
        </authorList>
    </citation>
    <scope>IDENTIFICATION</scope>
</reference>
<reference evidence="1" key="3">
    <citation type="submission" date="2025-09" db="UniProtKB">
        <authorList>
            <consortium name="Ensembl"/>
        </authorList>
    </citation>
    <scope>IDENTIFICATION</scope>
</reference>
<dbReference type="GeneID" id="115596231"/>
<evidence type="ECO:0000313" key="2">
    <source>
        <dbReference type="Proteomes" id="UP000472265"/>
    </source>
</evidence>
<name>A0A671WP71_SPAAU</name>